<evidence type="ECO:0008006" key="5">
    <source>
        <dbReference type="Google" id="ProtNLM"/>
    </source>
</evidence>
<dbReference type="AlphaFoldDB" id="A0A1N7G8S6"/>
<evidence type="ECO:0000313" key="4">
    <source>
        <dbReference type="Proteomes" id="UP000187495"/>
    </source>
</evidence>
<gene>
    <name evidence="3" type="ORF">SAMN02745664_12516</name>
    <name evidence="2" type="ORF">SAMN02745664_1256</name>
</gene>
<organism evidence="3 4">
    <name type="scientific">Moraxella cuniculi DSM 21768</name>
    <dbReference type="NCBI Taxonomy" id="1122245"/>
    <lineage>
        <taxon>Bacteria</taxon>
        <taxon>Pseudomonadati</taxon>
        <taxon>Pseudomonadota</taxon>
        <taxon>Gammaproteobacteria</taxon>
        <taxon>Moraxellales</taxon>
        <taxon>Moraxellaceae</taxon>
        <taxon>Moraxella</taxon>
    </lineage>
</organism>
<feature type="chain" id="PRO_5015068102" description="Filamentous hemagglutinin" evidence="1">
    <location>
        <begin position="21"/>
        <end position="99"/>
    </location>
</feature>
<dbReference type="EMBL" id="FTNU01000025">
    <property type="protein sequence ID" value="SIS08761.1"/>
    <property type="molecule type" value="Genomic_DNA"/>
</dbReference>
<accession>A0A1N7G8S6</accession>
<keyword evidence="4" id="KW-1185">Reference proteome</keyword>
<reference evidence="4" key="2">
    <citation type="submission" date="2017-01" db="EMBL/GenBank/DDBJ databases">
        <authorList>
            <person name="Varghese N."/>
            <person name="Submissions S."/>
        </authorList>
    </citation>
    <scope>NUCLEOTIDE SEQUENCE [LARGE SCALE GENOMIC DNA]</scope>
    <source>
        <strain evidence="4">DSM 21768</strain>
    </source>
</reference>
<dbReference type="RefSeq" id="WP_076556188.1">
    <property type="nucleotide sequence ID" value="NZ_FTNU01000025.1"/>
</dbReference>
<sequence length="99" mass="10921">MKTKKIYLVILFCLPFNSYAGALKNTDIITDQTSIVTQRERAQAGQLKSSGGWEVKQTAYNTKTGNIEVVAQKGDKYAHVAVSTVSDKSFLQRVGGFFI</sequence>
<dbReference type="EMBL" id="FTNU01000025">
    <property type="protein sequence ID" value="SIS08846.1"/>
    <property type="molecule type" value="Genomic_DNA"/>
</dbReference>
<reference evidence="3" key="1">
    <citation type="submission" date="2017-01" db="EMBL/GenBank/DDBJ databases">
        <authorList>
            <person name="Mah S.A."/>
            <person name="Swanson W.J."/>
            <person name="Moy G.W."/>
            <person name="Vacquier V.D."/>
        </authorList>
    </citation>
    <scope>NUCLEOTIDE SEQUENCE [LARGE SCALE GENOMIC DNA]</scope>
    <source>
        <strain evidence="3">DSM 21768</strain>
    </source>
</reference>
<evidence type="ECO:0000256" key="1">
    <source>
        <dbReference type="SAM" id="SignalP"/>
    </source>
</evidence>
<dbReference type="STRING" id="34061.B0189_10005"/>
<evidence type="ECO:0000313" key="3">
    <source>
        <dbReference type="EMBL" id="SIS08846.1"/>
    </source>
</evidence>
<keyword evidence="1" id="KW-0732">Signal</keyword>
<evidence type="ECO:0000313" key="2">
    <source>
        <dbReference type="EMBL" id="SIS08761.1"/>
    </source>
</evidence>
<proteinExistence type="predicted"/>
<protein>
    <recommendedName>
        <fullName evidence="5">Filamentous hemagglutinin</fullName>
    </recommendedName>
</protein>
<name>A0A1N7G8S6_9GAMM</name>
<dbReference type="Proteomes" id="UP000187495">
    <property type="component" value="Unassembled WGS sequence"/>
</dbReference>
<feature type="signal peptide" evidence="1">
    <location>
        <begin position="1"/>
        <end position="20"/>
    </location>
</feature>